<dbReference type="SUPFAM" id="SSF52283">
    <property type="entry name" value="Formate/glycerate dehydrogenase catalytic domain-like"/>
    <property type="match status" value="1"/>
</dbReference>
<evidence type="ECO:0000259" key="5">
    <source>
        <dbReference type="Pfam" id="PF00389"/>
    </source>
</evidence>
<dbReference type="Proteomes" id="UP000324029">
    <property type="component" value="Unassembled WGS sequence"/>
</dbReference>
<feature type="domain" description="D-isomer specific 2-hydroxyacid dehydrogenase catalytic" evidence="5">
    <location>
        <begin position="73"/>
        <end position="346"/>
    </location>
</feature>
<dbReference type="RefSeq" id="WP_032880175.1">
    <property type="nucleotide sequence ID" value="NZ_VSRO01000001.1"/>
</dbReference>
<accession>A0A5D3GIZ4</accession>
<evidence type="ECO:0000256" key="3">
    <source>
        <dbReference type="ARBA" id="ARBA00023027"/>
    </source>
</evidence>
<dbReference type="GO" id="GO:0016616">
    <property type="term" value="F:oxidoreductase activity, acting on the CH-OH group of donors, NAD or NADP as acceptor"/>
    <property type="evidence" value="ECO:0007669"/>
    <property type="project" value="InterPro"/>
</dbReference>
<evidence type="ECO:0000313" key="7">
    <source>
        <dbReference type="EMBL" id="TYK60356.1"/>
    </source>
</evidence>
<reference evidence="7 8" key="2">
    <citation type="submission" date="2019-08" db="EMBL/GenBank/DDBJ databases">
        <authorList>
            <person name="Brilhante M."/>
            <person name="Perreten V."/>
        </authorList>
    </citation>
    <scope>NUCLEOTIDE SEQUENCE [LARGE SCALE GENOMIC DNA]</scope>
    <source>
        <strain evidence="7 8">MCP106</strain>
    </source>
</reference>
<dbReference type="InterPro" id="IPR050418">
    <property type="entry name" value="D-iso_2-hydroxyacid_DH_PdxB"/>
</dbReference>
<proteinExistence type="inferred from homology"/>
<dbReference type="PANTHER" id="PTHR43761:SF1">
    <property type="entry name" value="D-ISOMER SPECIFIC 2-HYDROXYACID DEHYDROGENASE CATALYTIC DOMAIN-CONTAINING PROTEIN-RELATED"/>
    <property type="match status" value="1"/>
</dbReference>
<dbReference type="PROSITE" id="PS00671">
    <property type="entry name" value="D_2_HYDROXYACID_DH_3"/>
    <property type="match status" value="1"/>
</dbReference>
<dbReference type="InterPro" id="IPR006139">
    <property type="entry name" value="D-isomer_2_OHA_DH_cat_dom"/>
</dbReference>
<evidence type="ECO:0000256" key="4">
    <source>
        <dbReference type="RuleBase" id="RU003719"/>
    </source>
</evidence>
<protein>
    <submittedName>
        <fullName evidence="7">Hydroxyacid dehydrogenase</fullName>
    </submittedName>
</protein>
<gene>
    <name evidence="7" type="ORF">FXO26_04370</name>
</gene>
<dbReference type="SUPFAM" id="SSF51735">
    <property type="entry name" value="NAD(P)-binding Rossmann-fold domains"/>
    <property type="match status" value="1"/>
</dbReference>
<feature type="domain" description="D-isomer specific 2-hydroxyacid dehydrogenase NAD-binding" evidence="6">
    <location>
        <begin position="144"/>
        <end position="323"/>
    </location>
</feature>
<dbReference type="GO" id="GO:0051287">
    <property type="term" value="F:NAD binding"/>
    <property type="evidence" value="ECO:0007669"/>
    <property type="project" value="InterPro"/>
</dbReference>
<keyword evidence="2 4" id="KW-0560">Oxidoreductase</keyword>
<keyword evidence="3" id="KW-0520">NAD</keyword>
<comment type="caution">
    <text evidence="7">The sequence shown here is derived from an EMBL/GenBank/DDBJ whole genome shotgun (WGS) entry which is preliminary data.</text>
</comment>
<name>A0A5D3GIZ4_9PSED</name>
<comment type="similarity">
    <text evidence="1 4">Belongs to the D-isomer specific 2-hydroxyacid dehydrogenase family.</text>
</comment>
<organism evidence="7 8">
    <name type="scientific">Pseudomonas synxantha</name>
    <dbReference type="NCBI Taxonomy" id="47883"/>
    <lineage>
        <taxon>Bacteria</taxon>
        <taxon>Pseudomonadati</taxon>
        <taxon>Pseudomonadota</taxon>
        <taxon>Gammaproteobacteria</taxon>
        <taxon>Pseudomonadales</taxon>
        <taxon>Pseudomonadaceae</taxon>
        <taxon>Pseudomonas</taxon>
    </lineage>
</organism>
<evidence type="ECO:0000313" key="8">
    <source>
        <dbReference type="Proteomes" id="UP000324029"/>
    </source>
</evidence>
<dbReference type="InterPro" id="IPR036291">
    <property type="entry name" value="NAD(P)-bd_dom_sf"/>
</dbReference>
<dbReference type="AlphaFoldDB" id="A0A5D3GIZ4"/>
<evidence type="ECO:0000256" key="1">
    <source>
        <dbReference type="ARBA" id="ARBA00005854"/>
    </source>
</evidence>
<dbReference type="PANTHER" id="PTHR43761">
    <property type="entry name" value="D-ISOMER SPECIFIC 2-HYDROXYACID DEHYDROGENASE FAMILY PROTEIN (AFU_ORTHOLOGUE AFUA_1G13630)"/>
    <property type="match status" value="1"/>
</dbReference>
<reference evidence="7 8" key="1">
    <citation type="submission" date="2019-08" db="EMBL/GenBank/DDBJ databases">
        <title>Subclass B2 metallo-beta lactamase from Pseudomonas synxantha.</title>
        <authorList>
            <person name="Poirel L."/>
            <person name="Palmieri M."/>
            <person name="Masseron A."/>
            <person name="Perreten V."/>
            <person name="Nordman P."/>
        </authorList>
    </citation>
    <scope>NUCLEOTIDE SEQUENCE [LARGE SCALE GENOMIC DNA]</scope>
    <source>
        <strain evidence="7 8">MCP106</strain>
    </source>
</reference>
<dbReference type="InterPro" id="IPR029753">
    <property type="entry name" value="D-isomer_DH_CS"/>
</dbReference>
<sequence length="353" mass="38257">MAFTTLILDAPGPPLLYEEIDRFLELGLAVVLNLYYFTDKHSIQQRYGARIGYADINGHDERGFIAAVYQAGGYSVFKTRLNIPLGGELIRAASSPGLPIPLRAIAQAGTGLNHIDRQACEQAGVTVLHTPGSNATAVAEYVLAQALFLSRDLDHYNAQTHQGHWSKGTLAPAAEYAELTLGLVGTGSIAQQVACKASALGMKVIATGSERFTEQEARRLGLQRRQTLEQLLDEANIVSIHVPLTPQTRGLFGSAEFKRMRQGSILINTARGGIVDEQQLAAFMIRFPRHIKAVAIDTFALEKDRFSSPLAGIAGAQLTPHIAGNTTTAIRTASQRIVDHIHAFSHALQMPCR</sequence>
<dbReference type="EMBL" id="VSRO01000001">
    <property type="protein sequence ID" value="TYK60356.1"/>
    <property type="molecule type" value="Genomic_DNA"/>
</dbReference>
<evidence type="ECO:0000256" key="2">
    <source>
        <dbReference type="ARBA" id="ARBA00023002"/>
    </source>
</evidence>
<dbReference type="Pfam" id="PF00389">
    <property type="entry name" value="2-Hacid_dh"/>
    <property type="match status" value="1"/>
</dbReference>
<dbReference type="Gene3D" id="3.40.50.720">
    <property type="entry name" value="NAD(P)-binding Rossmann-like Domain"/>
    <property type="match status" value="2"/>
</dbReference>
<dbReference type="PROSITE" id="PS00670">
    <property type="entry name" value="D_2_HYDROXYACID_DH_2"/>
    <property type="match status" value="1"/>
</dbReference>
<dbReference type="InterPro" id="IPR006140">
    <property type="entry name" value="D-isomer_DH_NAD-bd"/>
</dbReference>
<evidence type="ECO:0000259" key="6">
    <source>
        <dbReference type="Pfam" id="PF02826"/>
    </source>
</evidence>
<dbReference type="Pfam" id="PF02826">
    <property type="entry name" value="2-Hacid_dh_C"/>
    <property type="match status" value="1"/>
</dbReference>